<name>A0A5N6Z080_9EURO</name>
<proteinExistence type="predicted"/>
<reference evidence="2" key="1">
    <citation type="submission" date="2019-04" db="EMBL/GenBank/DDBJ databases">
        <title>Friends and foes A comparative genomics studyof 23 Aspergillus species from section Flavi.</title>
        <authorList>
            <consortium name="DOE Joint Genome Institute"/>
            <person name="Kjaerbolling I."/>
            <person name="Vesth T."/>
            <person name="Frisvad J.C."/>
            <person name="Nybo J.L."/>
            <person name="Theobald S."/>
            <person name="Kildgaard S."/>
            <person name="Isbrandt T."/>
            <person name="Kuo A."/>
            <person name="Sato A."/>
            <person name="Lyhne E.K."/>
            <person name="Kogle M.E."/>
            <person name="Wiebenga A."/>
            <person name="Kun R.S."/>
            <person name="Lubbers R.J."/>
            <person name="Makela M.R."/>
            <person name="Barry K."/>
            <person name="Chovatia M."/>
            <person name="Clum A."/>
            <person name="Daum C."/>
            <person name="Haridas S."/>
            <person name="He G."/>
            <person name="LaButti K."/>
            <person name="Lipzen A."/>
            <person name="Mondo S."/>
            <person name="Riley R."/>
            <person name="Salamov A."/>
            <person name="Simmons B.A."/>
            <person name="Magnuson J.K."/>
            <person name="Henrissat B."/>
            <person name="Mortensen U.H."/>
            <person name="Larsen T.O."/>
            <person name="Devries R.P."/>
            <person name="Grigoriev I.V."/>
            <person name="Machida M."/>
            <person name="Baker S.E."/>
            <person name="Andersen M.R."/>
        </authorList>
    </citation>
    <scope>NUCLEOTIDE SEQUENCE [LARGE SCALE GENOMIC DNA]</scope>
    <source>
        <strain evidence="2">CBS 553.77</strain>
    </source>
</reference>
<gene>
    <name evidence="1" type="ORF">BDV28DRAFT_151018</name>
</gene>
<sequence length="314" mass="34673">MNTLDTLATDQDWVHGSKTKPFTAIVTQYMNQQIAQDRAVQEIASAVYGADGSDLGTVSHPLWCGFFGFEDGCLEDVWSTIIHTARKIPREVPHEPPDVPTVLQLRLAALLLALKRQPDPSSMPAVRLQSSGDSRRDFSWRRLPLFEETVLKALDDEPGRRAGFTRVETEGWGNLMAFLALVTKERIVGLESIGLGIVRWALEERHDSVARASTEAGGGGHKGDEATRLNVFVAAAAIWAVVMGEELWERMGEKAESPVGLSLGPVPKQLIGTISKRRWEKWIGRFQFLSLCEDLKICTRELAAEAAAVMLRVG</sequence>
<keyword evidence="2" id="KW-1185">Reference proteome</keyword>
<dbReference type="InterPro" id="IPR022085">
    <property type="entry name" value="OpdG"/>
</dbReference>
<evidence type="ECO:0000313" key="2">
    <source>
        <dbReference type="Proteomes" id="UP000327118"/>
    </source>
</evidence>
<dbReference type="PANTHER" id="PTHR38797">
    <property type="entry name" value="NUCLEAR PORE COMPLEX PROTEIN NUP85-RELATED"/>
    <property type="match status" value="1"/>
</dbReference>
<dbReference type="Pfam" id="PF12311">
    <property type="entry name" value="DUF3632"/>
    <property type="match status" value="1"/>
</dbReference>
<dbReference type="OrthoDB" id="3350591at2759"/>
<evidence type="ECO:0000313" key="1">
    <source>
        <dbReference type="EMBL" id="KAE8350346.1"/>
    </source>
</evidence>
<dbReference type="Proteomes" id="UP000327118">
    <property type="component" value="Unassembled WGS sequence"/>
</dbReference>
<organism evidence="1 2">
    <name type="scientific">Aspergillus coremiiformis</name>
    <dbReference type="NCBI Taxonomy" id="138285"/>
    <lineage>
        <taxon>Eukaryota</taxon>
        <taxon>Fungi</taxon>
        <taxon>Dikarya</taxon>
        <taxon>Ascomycota</taxon>
        <taxon>Pezizomycotina</taxon>
        <taxon>Eurotiomycetes</taxon>
        <taxon>Eurotiomycetidae</taxon>
        <taxon>Eurotiales</taxon>
        <taxon>Aspergillaceae</taxon>
        <taxon>Aspergillus</taxon>
        <taxon>Aspergillus subgen. Circumdati</taxon>
    </lineage>
</organism>
<accession>A0A5N6Z080</accession>
<dbReference type="EMBL" id="ML739231">
    <property type="protein sequence ID" value="KAE8350346.1"/>
    <property type="molecule type" value="Genomic_DNA"/>
</dbReference>
<protein>
    <submittedName>
        <fullName evidence="1">Uncharacterized protein</fullName>
    </submittedName>
</protein>
<dbReference type="InterPro" id="IPR053204">
    <property type="entry name" value="Oxopyrrolidines_Biosynth-assoc"/>
</dbReference>
<dbReference type="PANTHER" id="PTHR38797:SF4">
    <property type="entry name" value="NUCLEAR PORE COMPLEX PROTEIN NUP85"/>
    <property type="match status" value="1"/>
</dbReference>
<dbReference type="AlphaFoldDB" id="A0A5N6Z080"/>